<organism evidence="11 12">
    <name type="scientific">Caldanaerovirga acetigignens</name>
    <dbReference type="NCBI Taxonomy" id="447595"/>
    <lineage>
        <taxon>Bacteria</taxon>
        <taxon>Bacillati</taxon>
        <taxon>Bacillota</taxon>
        <taxon>Clostridia</taxon>
        <taxon>Thermosediminibacterales</taxon>
        <taxon>Thermosediminibacteraceae</taxon>
        <taxon>Caldanaerovirga</taxon>
    </lineage>
</organism>
<keyword evidence="5" id="KW-0169">Cobalamin biosynthesis</keyword>
<evidence type="ECO:0000313" key="11">
    <source>
        <dbReference type="EMBL" id="SHM83761.1"/>
    </source>
</evidence>
<gene>
    <name evidence="11" type="ORF">SAMN05660826_02111</name>
</gene>
<dbReference type="STRING" id="447595.SAMN05660826_02111"/>
<comment type="function">
    <text evidence="2">Decarboxylates L-threonine-O-3-phosphate to yield (R)-1-amino-2-propanol O-2-phosphate, the precursor for the linkage between the nucleotide loop and the corrin ring in cobalamin.</text>
</comment>
<evidence type="ECO:0000256" key="4">
    <source>
        <dbReference type="ARBA" id="ARBA00012285"/>
    </source>
</evidence>
<evidence type="ECO:0000256" key="7">
    <source>
        <dbReference type="ARBA" id="ARBA00023239"/>
    </source>
</evidence>
<feature type="domain" description="Aminotransferase class I/classII large" evidence="10">
    <location>
        <begin position="23"/>
        <end position="354"/>
    </location>
</feature>
<dbReference type="InterPro" id="IPR015424">
    <property type="entry name" value="PyrdxlP-dep_Trfase"/>
</dbReference>
<dbReference type="UniPathway" id="UPA00148"/>
<keyword evidence="6" id="KW-0663">Pyridoxal phosphate</keyword>
<evidence type="ECO:0000256" key="1">
    <source>
        <dbReference type="ARBA" id="ARBA00001933"/>
    </source>
</evidence>
<dbReference type="GO" id="GO:0009236">
    <property type="term" value="P:cobalamin biosynthetic process"/>
    <property type="evidence" value="ECO:0007669"/>
    <property type="project" value="UniProtKB-UniPathway"/>
</dbReference>
<evidence type="ECO:0000256" key="2">
    <source>
        <dbReference type="ARBA" id="ARBA00003444"/>
    </source>
</evidence>
<evidence type="ECO:0000256" key="8">
    <source>
        <dbReference type="ARBA" id="ARBA00029996"/>
    </source>
</evidence>
<dbReference type="PROSITE" id="PS00105">
    <property type="entry name" value="AA_TRANSFER_CLASS_1"/>
    <property type="match status" value="1"/>
</dbReference>
<evidence type="ECO:0000313" key="12">
    <source>
        <dbReference type="Proteomes" id="UP000184375"/>
    </source>
</evidence>
<dbReference type="InterPro" id="IPR015421">
    <property type="entry name" value="PyrdxlP-dep_Trfase_major"/>
</dbReference>
<sequence>METRFHGGNIYEAIGEIGISYKDLLDFSANINPLGFPDSVREIIKKNIDSIIYYPDPKQRELRKAAASYYGVGEENVLPGNGSVELINLVLETLRPSKVIIPSPTFTEYALAAKNRGIELDLLDMTKNEFVWDNAFVESVIKKISSGALVIICNPNNPTGNLVRREIIKTLIYEAKKKSAFLLLDEAFIDFIGEHESLSKEVIKNPNFIVLRSLTKFFALPGLRIGFAIASEELIDKIEKLKDPWNVNTFAVAVGKEVLKDEDYIKKTREYIFREKDFLWRNLKKFNFFKPFEPAANFILVKITGNFKASFLARELLNKGMLIRTCSDFAFLDDTYFRVAVKDRRANEILIEALSQIINGRKGG</sequence>
<dbReference type="InterPro" id="IPR005860">
    <property type="entry name" value="CobD"/>
</dbReference>
<comment type="pathway">
    <text evidence="3">Cofactor biosynthesis; adenosylcobalamin biosynthesis.</text>
</comment>
<reference evidence="12" key="1">
    <citation type="submission" date="2016-11" db="EMBL/GenBank/DDBJ databases">
        <authorList>
            <person name="Varghese N."/>
            <person name="Submissions S."/>
        </authorList>
    </citation>
    <scope>NUCLEOTIDE SEQUENCE [LARGE SCALE GENOMIC DNA]</scope>
    <source>
        <strain evidence="12">DSM 18802</strain>
    </source>
</reference>
<evidence type="ECO:0000256" key="3">
    <source>
        <dbReference type="ARBA" id="ARBA00004953"/>
    </source>
</evidence>
<keyword evidence="12" id="KW-1185">Reference proteome</keyword>
<dbReference type="PANTHER" id="PTHR42885:SF1">
    <property type="entry name" value="THREONINE-PHOSPHATE DECARBOXYLASE"/>
    <property type="match status" value="1"/>
</dbReference>
<dbReference type="InterPro" id="IPR004838">
    <property type="entry name" value="NHTrfase_class1_PyrdxlP-BS"/>
</dbReference>
<keyword evidence="7" id="KW-0456">Lyase</keyword>
<dbReference type="OrthoDB" id="9813612at2"/>
<protein>
    <recommendedName>
        <fullName evidence="4">threonine-phosphate decarboxylase</fullName>
        <ecNumber evidence="4">4.1.1.81</ecNumber>
    </recommendedName>
    <alternativeName>
        <fullName evidence="8">L-threonine-O-3-phosphate decarboxylase</fullName>
    </alternativeName>
</protein>
<dbReference type="EMBL" id="FRCR01000016">
    <property type="protein sequence ID" value="SHM83761.1"/>
    <property type="molecule type" value="Genomic_DNA"/>
</dbReference>
<dbReference type="Proteomes" id="UP000184375">
    <property type="component" value="Unassembled WGS sequence"/>
</dbReference>
<dbReference type="EC" id="4.1.1.81" evidence="4"/>
<evidence type="ECO:0000259" key="10">
    <source>
        <dbReference type="Pfam" id="PF00155"/>
    </source>
</evidence>
<dbReference type="PANTHER" id="PTHR42885">
    <property type="entry name" value="HISTIDINOL-PHOSPHATE AMINOTRANSFERASE-RELATED"/>
    <property type="match status" value="1"/>
</dbReference>
<dbReference type="Gene3D" id="3.40.640.10">
    <property type="entry name" value="Type I PLP-dependent aspartate aminotransferase-like (Major domain)"/>
    <property type="match status" value="1"/>
</dbReference>
<accession>A0A1M7M0U6</accession>
<name>A0A1M7M0U6_9FIRM</name>
<dbReference type="Gene3D" id="3.90.1150.10">
    <property type="entry name" value="Aspartate Aminotransferase, domain 1"/>
    <property type="match status" value="1"/>
</dbReference>
<comment type="cofactor">
    <cofactor evidence="1">
        <name>pyridoxal 5'-phosphate</name>
        <dbReference type="ChEBI" id="CHEBI:597326"/>
    </cofactor>
</comment>
<dbReference type="NCBIfam" id="TIGR01140">
    <property type="entry name" value="L_thr_O3P_dcar"/>
    <property type="match status" value="1"/>
</dbReference>
<dbReference type="GO" id="GO:0048472">
    <property type="term" value="F:threonine-phosphate decarboxylase activity"/>
    <property type="evidence" value="ECO:0007669"/>
    <property type="project" value="UniProtKB-EC"/>
</dbReference>
<evidence type="ECO:0000256" key="6">
    <source>
        <dbReference type="ARBA" id="ARBA00022898"/>
    </source>
</evidence>
<dbReference type="SUPFAM" id="SSF53383">
    <property type="entry name" value="PLP-dependent transferases"/>
    <property type="match status" value="1"/>
</dbReference>
<dbReference type="RefSeq" id="WP_073258242.1">
    <property type="nucleotide sequence ID" value="NZ_FRCR01000016.1"/>
</dbReference>
<evidence type="ECO:0000256" key="9">
    <source>
        <dbReference type="ARBA" id="ARBA00048531"/>
    </source>
</evidence>
<dbReference type="AlphaFoldDB" id="A0A1M7M0U6"/>
<proteinExistence type="predicted"/>
<dbReference type="InterPro" id="IPR015422">
    <property type="entry name" value="PyrdxlP-dep_Trfase_small"/>
</dbReference>
<comment type="catalytic activity">
    <reaction evidence="9">
        <text>O-phospho-L-threonine + H(+) = (R)-1-aminopropan-2-yl phosphate + CO2</text>
        <dbReference type="Rhea" id="RHEA:11492"/>
        <dbReference type="ChEBI" id="CHEBI:15378"/>
        <dbReference type="ChEBI" id="CHEBI:16526"/>
        <dbReference type="ChEBI" id="CHEBI:58563"/>
        <dbReference type="ChEBI" id="CHEBI:58675"/>
        <dbReference type="EC" id="4.1.1.81"/>
    </reaction>
</comment>
<dbReference type="Pfam" id="PF00155">
    <property type="entry name" value="Aminotran_1_2"/>
    <property type="match status" value="1"/>
</dbReference>
<dbReference type="InterPro" id="IPR004839">
    <property type="entry name" value="Aminotransferase_I/II_large"/>
</dbReference>
<evidence type="ECO:0000256" key="5">
    <source>
        <dbReference type="ARBA" id="ARBA00022573"/>
    </source>
</evidence>
<dbReference type="CDD" id="cd00609">
    <property type="entry name" value="AAT_like"/>
    <property type="match status" value="1"/>
</dbReference>
<dbReference type="GO" id="GO:0030170">
    <property type="term" value="F:pyridoxal phosphate binding"/>
    <property type="evidence" value="ECO:0007669"/>
    <property type="project" value="InterPro"/>
</dbReference>